<proteinExistence type="predicted"/>
<dbReference type="EMBL" id="KE747828">
    <property type="protein sequence ID" value="RMZ71802.1"/>
    <property type="molecule type" value="Genomic_DNA"/>
</dbReference>
<keyword evidence="4" id="KW-1185">Reference proteome</keyword>
<feature type="region of interest" description="Disordered" evidence="1">
    <location>
        <begin position="288"/>
        <end position="310"/>
    </location>
</feature>
<name>A0A3M7MBG3_9PLEO</name>
<feature type="transmembrane region" description="Helical" evidence="2">
    <location>
        <begin position="87"/>
        <end position="104"/>
    </location>
</feature>
<evidence type="ECO:0000313" key="4">
    <source>
        <dbReference type="Proteomes" id="UP000265663"/>
    </source>
</evidence>
<dbReference type="PANTHER" id="PTHR37451">
    <property type="entry name" value="MARVEL DOMAIN"/>
    <property type="match status" value="1"/>
</dbReference>
<keyword evidence="2" id="KW-0812">Transmembrane</keyword>
<feature type="region of interest" description="Disordered" evidence="1">
    <location>
        <begin position="196"/>
        <end position="272"/>
    </location>
</feature>
<keyword evidence="2" id="KW-0472">Membrane</keyword>
<dbReference type="OrthoDB" id="3694029at2759"/>
<dbReference type="AlphaFoldDB" id="A0A3M7MBG3"/>
<keyword evidence="2" id="KW-1133">Transmembrane helix</keyword>
<feature type="transmembrane region" description="Helical" evidence="2">
    <location>
        <begin position="50"/>
        <end position="75"/>
    </location>
</feature>
<protein>
    <submittedName>
        <fullName evidence="3">Integral membrane</fullName>
    </submittedName>
</protein>
<feature type="compositionally biased region" description="Acidic residues" evidence="1">
    <location>
        <begin position="244"/>
        <end position="253"/>
    </location>
</feature>
<dbReference type="PANTHER" id="PTHR37451:SF3">
    <property type="entry name" value="MARVEL DOMAIN-CONTAINING PROTEIN"/>
    <property type="match status" value="1"/>
</dbReference>
<feature type="transmembrane region" description="Helical" evidence="2">
    <location>
        <begin position="150"/>
        <end position="172"/>
    </location>
</feature>
<reference evidence="3 4" key="1">
    <citation type="journal article" date="2014" name="PLoS ONE">
        <title>De novo Genome Assembly of the Fungal Plant Pathogen Pyrenophora semeniperda.</title>
        <authorList>
            <person name="Soliai M.M."/>
            <person name="Meyer S.E."/>
            <person name="Udall J.A."/>
            <person name="Elzinga D.E."/>
            <person name="Hermansen R.A."/>
            <person name="Bodily P.M."/>
            <person name="Hart A.A."/>
            <person name="Coleman C.E."/>
        </authorList>
    </citation>
    <scope>NUCLEOTIDE SEQUENCE [LARGE SCALE GENOMIC DNA]</scope>
    <source>
        <strain evidence="3 4">CCB06</strain>
        <tissue evidence="3">Mycelium</tissue>
    </source>
</reference>
<organism evidence="3 4">
    <name type="scientific">Pyrenophora seminiperda CCB06</name>
    <dbReference type="NCBI Taxonomy" id="1302712"/>
    <lineage>
        <taxon>Eukaryota</taxon>
        <taxon>Fungi</taxon>
        <taxon>Dikarya</taxon>
        <taxon>Ascomycota</taxon>
        <taxon>Pezizomycotina</taxon>
        <taxon>Dothideomycetes</taxon>
        <taxon>Pleosporomycetidae</taxon>
        <taxon>Pleosporales</taxon>
        <taxon>Pleosporineae</taxon>
        <taxon>Pleosporaceae</taxon>
        <taxon>Pyrenophora</taxon>
    </lineage>
</organism>
<feature type="compositionally biased region" description="Low complexity" evidence="1">
    <location>
        <begin position="199"/>
        <end position="214"/>
    </location>
</feature>
<accession>A0A3M7MBG3</accession>
<evidence type="ECO:0000313" key="3">
    <source>
        <dbReference type="EMBL" id="RMZ71802.1"/>
    </source>
</evidence>
<gene>
    <name evidence="3" type="ORF">GMOD_00009135</name>
</gene>
<sequence>MASRWAFPGAEGMSVGGSRVTILLHAVRLLLALVILCLDAYAIHFSGDLAMVYSLILAISTILVCTYSIVCMRFFPSSYNCNLQVDLHWTFLFFWLVDLGLVGARAHQWQRATCSNSMAPDGHVHCLGVGGVFVLENGTAAVVSMYTGTLVAGAVLAGFEITLWATMTFLFIRSARKFEEIPPFHPHATTQMQSFHLHPPTTTTQNQPTHASSTTPPPHPRRVEVWETPDTEATRSRPQPILPDSDEEEEDDASTGGPTSTTAEDGDRFSPLVAQYVPQQAVERGFDPFVRRHRSRRQTPLRYWNAPPAV</sequence>
<dbReference type="Proteomes" id="UP000265663">
    <property type="component" value="Unassembled WGS sequence"/>
</dbReference>
<feature type="transmembrane region" description="Helical" evidence="2">
    <location>
        <begin position="20"/>
        <end position="43"/>
    </location>
</feature>
<evidence type="ECO:0000256" key="2">
    <source>
        <dbReference type="SAM" id="Phobius"/>
    </source>
</evidence>
<evidence type="ECO:0000256" key="1">
    <source>
        <dbReference type="SAM" id="MobiDB-lite"/>
    </source>
</evidence>
<feature type="transmembrane region" description="Helical" evidence="2">
    <location>
        <begin position="124"/>
        <end position="144"/>
    </location>
</feature>